<dbReference type="SMART" id="SM00020">
    <property type="entry name" value="Tryp_SPc"/>
    <property type="match status" value="1"/>
</dbReference>
<dbReference type="AlphaFoldDB" id="A0A2K9NTI3"/>
<dbReference type="KEGG" id="bsto:C0V70_11935"/>
<accession>A0A2K9NTI3</accession>
<sequence length="298" mass="32363">MKLMVIGLSALFLLSCGVKNDASHTQIKKASVINGVRVKDGEAIASSIVAVYDVKANYICTGSLIAPNVVLTAAHCKPDRISNLKVVFATDVDSVMNSLEPDVKAEYILQATDFKAHSSYDPNNETIEVDVGDIALVKFKGAIPAGFKPATFLKDESLLKIGNTVTVAGFGVNYVDISKEINPKKVKDEDIEYGEVYCEDDMRGNHVKCFKVEMEGDGILRQGEAPISFIHQTEVRLNEKKAGTCSGDSGGPAYIKKDGELFLFGVTSRGSALCNEVGVYTNALYYMPWINDTMKILN</sequence>
<dbReference type="PROSITE" id="PS50240">
    <property type="entry name" value="TRYPSIN_DOM"/>
    <property type="match status" value="1"/>
</dbReference>
<dbReference type="Pfam" id="PF00089">
    <property type="entry name" value="Trypsin"/>
    <property type="match status" value="1"/>
</dbReference>
<dbReference type="RefSeq" id="WP_102244088.1">
    <property type="nucleotide sequence ID" value="NZ_CP025704.1"/>
</dbReference>
<organism evidence="1 2">
    <name type="scientific">Bacteriovorax stolpii</name>
    <name type="common">Bdellovibrio stolpii</name>
    <dbReference type="NCBI Taxonomy" id="960"/>
    <lineage>
        <taxon>Bacteria</taxon>
        <taxon>Pseudomonadati</taxon>
        <taxon>Bdellovibrionota</taxon>
        <taxon>Bacteriovoracia</taxon>
        <taxon>Bacteriovoracales</taxon>
        <taxon>Bacteriovoracaceae</taxon>
        <taxon>Bacteriovorax</taxon>
    </lineage>
</organism>
<reference evidence="1 2" key="1">
    <citation type="submission" date="2018-01" db="EMBL/GenBank/DDBJ databases">
        <title>Complete genome sequence of Bacteriovorax stolpii DSM12778.</title>
        <authorList>
            <person name="Tang B."/>
            <person name="Chang J."/>
        </authorList>
    </citation>
    <scope>NUCLEOTIDE SEQUENCE [LARGE SCALE GENOMIC DNA]</scope>
    <source>
        <strain evidence="1 2">DSM 12778</strain>
    </source>
</reference>
<dbReference type="InterPro" id="IPR001314">
    <property type="entry name" value="Peptidase_S1A"/>
</dbReference>
<dbReference type="InterPro" id="IPR009003">
    <property type="entry name" value="Peptidase_S1_PA"/>
</dbReference>
<dbReference type="Gene3D" id="2.40.10.10">
    <property type="entry name" value="Trypsin-like serine proteases"/>
    <property type="match status" value="1"/>
</dbReference>
<keyword evidence="1" id="KW-0645">Protease</keyword>
<dbReference type="PROSITE" id="PS51257">
    <property type="entry name" value="PROKAR_LIPOPROTEIN"/>
    <property type="match status" value="1"/>
</dbReference>
<dbReference type="PANTHER" id="PTHR24260:SF132">
    <property type="entry name" value="PEPTIDASE S1 DOMAIN-CONTAINING PROTEIN"/>
    <property type="match status" value="1"/>
</dbReference>
<proteinExistence type="predicted"/>
<evidence type="ECO:0000313" key="1">
    <source>
        <dbReference type="EMBL" id="AUN98797.1"/>
    </source>
</evidence>
<gene>
    <name evidence="1" type="ORF">C0V70_11935</name>
</gene>
<dbReference type="PANTHER" id="PTHR24260">
    <property type="match status" value="1"/>
</dbReference>
<protein>
    <submittedName>
        <fullName evidence="1">Serine protease</fullName>
    </submittedName>
</protein>
<dbReference type="SUPFAM" id="SSF50494">
    <property type="entry name" value="Trypsin-like serine proteases"/>
    <property type="match status" value="1"/>
</dbReference>
<keyword evidence="2" id="KW-1185">Reference proteome</keyword>
<name>A0A2K9NTI3_BACTC</name>
<dbReference type="PROSITE" id="PS00134">
    <property type="entry name" value="TRYPSIN_HIS"/>
    <property type="match status" value="1"/>
</dbReference>
<dbReference type="InterPro" id="IPR018114">
    <property type="entry name" value="TRYPSIN_HIS"/>
</dbReference>
<dbReference type="GO" id="GO:0006508">
    <property type="term" value="P:proteolysis"/>
    <property type="evidence" value="ECO:0007669"/>
    <property type="project" value="UniProtKB-KW"/>
</dbReference>
<evidence type="ECO:0000313" key="2">
    <source>
        <dbReference type="Proteomes" id="UP000235584"/>
    </source>
</evidence>
<dbReference type="Proteomes" id="UP000235584">
    <property type="component" value="Chromosome"/>
</dbReference>
<keyword evidence="1" id="KW-0378">Hydrolase</keyword>
<dbReference type="InterPro" id="IPR051333">
    <property type="entry name" value="CLIP_Serine_Protease"/>
</dbReference>
<dbReference type="EMBL" id="CP025704">
    <property type="protein sequence ID" value="AUN98797.1"/>
    <property type="molecule type" value="Genomic_DNA"/>
</dbReference>
<dbReference type="InterPro" id="IPR043504">
    <property type="entry name" value="Peptidase_S1_PA_chymotrypsin"/>
</dbReference>
<dbReference type="InterPro" id="IPR001254">
    <property type="entry name" value="Trypsin_dom"/>
</dbReference>
<dbReference type="PRINTS" id="PR00722">
    <property type="entry name" value="CHYMOTRYPSIN"/>
</dbReference>
<dbReference type="GO" id="GO:0004252">
    <property type="term" value="F:serine-type endopeptidase activity"/>
    <property type="evidence" value="ECO:0007669"/>
    <property type="project" value="InterPro"/>
</dbReference>